<dbReference type="Proteomes" id="UP000764045">
    <property type="component" value="Unassembled WGS sequence"/>
</dbReference>
<accession>A0A938WQ23</accession>
<protein>
    <submittedName>
        <fullName evidence="2">Uncharacterized protein</fullName>
    </submittedName>
</protein>
<evidence type="ECO:0000256" key="1">
    <source>
        <dbReference type="SAM" id="MobiDB-lite"/>
    </source>
</evidence>
<keyword evidence="3" id="KW-1185">Reference proteome</keyword>
<organism evidence="2 3">
    <name type="scientific">Marseilla massiliensis</name>
    <dbReference type="NCBI Taxonomy" id="1841864"/>
    <lineage>
        <taxon>Bacteria</taxon>
        <taxon>Pseudomonadati</taxon>
        <taxon>Bacteroidota</taxon>
        <taxon>Bacteroidia</taxon>
        <taxon>Bacteroidales</taxon>
        <taxon>Prevotellaceae</taxon>
        <taxon>Marseilla</taxon>
    </lineage>
</organism>
<reference evidence="2 3" key="1">
    <citation type="journal article" date="2021" name="Sci. Rep.">
        <title>The distribution of antibiotic resistance genes in chicken gut microbiota commensals.</title>
        <authorList>
            <person name="Juricova H."/>
            <person name="Matiasovicova J."/>
            <person name="Kubasova T."/>
            <person name="Cejkova D."/>
            <person name="Rychlik I."/>
        </authorList>
    </citation>
    <scope>NUCLEOTIDE SEQUENCE [LARGE SCALE GENOMIC DNA]</scope>
    <source>
        <strain evidence="2 3">An819</strain>
    </source>
</reference>
<dbReference type="AlphaFoldDB" id="A0A938WQ23"/>
<gene>
    <name evidence="2" type="ORF">H6B30_09835</name>
</gene>
<name>A0A938WQ23_9BACT</name>
<proteinExistence type="predicted"/>
<evidence type="ECO:0000313" key="3">
    <source>
        <dbReference type="Proteomes" id="UP000764045"/>
    </source>
</evidence>
<sequence length="115" mass="13610">MEAKDIEKLVRKAKDDIEKEVRDRLPRKVGITAVNHFRQNFRDAGWRDNGLHPWKKTRRQQGGEPDAKYTPLTSRRDHLMRYLQYEQTAPGEVTVTYPCHTRPVEKRFLGINSHK</sequence>
<evidence type="ECO:0000313" key="2">
    <source>
        <dbReference type="EMBL" id="MBM6662043.1"/>
    </source>
</evidence>
<feature type="region of interest" description="Disordered" evidence="1">
    <location>
        <begin position="48"/>
        <end position="71"/>
    </location>
</feature>
<comment type="caution">
    <text evidence="2">The sequence shown here is derived from an EMBL/GenBank/DDBJ whole genome shotgun (WGS) entry which is preliminary data.</text>
</comment>
<dbReference type="EMBL" id="JACJJL010000015">
    <property type="protein sequence ID" value="MBM6662043.1"/>
    <property type="molecule type" value="Genomic_DNA"/>
</dbReference>